<dbReference type="Pfam" id="PF00730">
    <property type="entry name" value="HhH-GPD"/>
    <property type="match status" value="1"/>
</dbReference>
<dbReference type="InterPro" id="IPR003265">
    <property type="entry name" value="HhH-GPD_domain"/>
</dbReference>
<dbReference type="GO" id="GO:0043916">
    <property type="term" value="F:DNA-7-methylguanine glycosylase activity"/>
    <property type="evidence" value="ECO:0007669"/>
    <property type="project" value="TreeGrafter"/>
</dbReference>
<evidence type="ECO:0000256" key="1">
    <source>
        <dbReference type="ARBA" id="ARBA00000086"/>
    </source>
</evidence>
<reference evidence="6 7" key="1">
    <citation type="journal article" date="2021" name="Arch. Microbiol.">
        <title>Harenicola maris gen. nov., sp. nov. isolated from the Sea of Japan shallow sediments.</title>
        <authorList>
            <person name="Romanenko L.A."/>
            <person name="Kurilenko V.V."/>
            <person name="Chernysheva N.Y."/>
            <person name="Tekutyeva L.A."/>
            <person name="Velansky P.V."/>
            <person name="Svetashev V.I."/>
            <person name="Isaeva M.P."/>
        </authorList>
    </citation>
    <scope>NUCLEOTIDE SEQUENCE [LARGE SCALE GENOMIC DNA]</scope>
    <source>
        <strain evidence="6 7">KMM 3653</strain>
    </source>
</reference>
<feature type="domain" description="HhH-GPD" evidence="5">
    <location>
        <begin position="54"/>
        <end position="201"/>
    </location>
</feature>
<dbReference type="InterPro" id="IPR051912">
    <property type="entry name" value="Alkylbase_DNA_Glycosylase/TA"/>
</dbReference>
<dbReference type="GO" id="GO:0005737">
    <property type="term" value="C:cytoplasm"/>
    <property type="evidence" value="ECO:0007669"/>
    <property type="project" value="TreeGrafter"/>
</dbReference>
<dbReference type="GO" id="GO:0006285">
    <property type="term" value="P:base-excision repair, AP site formation"/>
    <property type="evidence" value="ECO:0007669"/>
    <property type="project" value="TreeGrafter"/>
</dbReference>
<proteinExistence type="predicted"/>
<dbReference type="EMBL" id="JADQAZ010000001">
    <property type="protein sequence ID" value="MBT0956976.1"/>
    <property type="molecule type" value="Genomic_DNA"/>
</dbReference>
<gene>
    <name evidence="6" type="ORF">IV417_06235</name>
</gene>
<evidence type="ECO:0000313" key="6">
    <source>
        <dbReference type="EMBL" id="MBT0956976.1"/>
    </source>
</evidence>
<dbReference type="SUPFAM" id="SSF48150">
    <property type="entry name" value="DNA-glycosylase"/>
    <property type="match status" value="1"/>
</dbReference>
<evidence type="ECO:0000313" key="7">
    <source>
        <dbReference type="Proteomes" id="UP001315686"/>
    </source>
</evidence>
<name>A0AAP2CR10_9RHOB</name>
<evidence type="ECO:0000256" key="2">
    <source>
        <dbReference type="ARBA" id="ARBA00012000"/>
    </source>
</evidence>
<dbReference type="EC" id="3.2.2.21" evidence="2"/>
<accession>A0AAP2CR10</accession>
<dbReference type="GO" id="GO:0008725">
    <property type="term" value="F:DNA-3-methyladenine glycosylase activity"/>
    <property type="evidence" value="ECO:0007669"/>
    <property type="project" value="TreeGrafter"/>
</dbReference>
<dbReference type="GO" id="GO:0032993">
    <property type="term" value="C:protein-DNA complex"/>
    <property type="evidence" value="ECO:0007669"/>
    <property type="project" value="TreeGrafter"/>
</dbReference>
<dbReference type="Gene3D" id="1.10.1670.40">
    <property type="match status" value="1"/>
</dbReference>
<protein>
    <recommendedName>
        <fullName evidence="2">DNA-3-methyladenine glycosylase II</fullName>
        <ecNumber evidence="2">3.2.2.21</ecNumber>
    </recommendedName>
</protein>
<comment type="catalytic activity">
    <reaction evidence="1">
        <text>Hydrolysis of alkylated DNA, releasing 3-methyladenine, 3-methylguanine, 7-methylguanine and 7-methyladenine.</text>
        <dbReference type="EC" id="3.2.2.21"/>
    </reaction>
</comment>
<dbReference type="CDD" id="cd00056">
    <property type="entry name" value="ENDO3c"/>
    <property type="match status" value="1"/>
</dbReference>
<comment type="caution">
    <text evidence="6">The sequence shown here is derived from an EMBL/GenBank/DDBJ whole genome shotgun (WGS) entry which is preliminary data.</text>
</comment>
<dbReference type="InterPro" id="IPR011257">
    <property type="entry name" value="DNA_glycosylase"/>
</dbReference>
<dbReference type="GO" id="GO:0032131">
    <property type="term" value="F:alkylated DNA binding"/>
    <property type="evidence" value="ECO:0007669"/>
    <property type="project" value="TreeGrafter"/>
</dbReference>
<dbReference type="AlphaFoldDB" id="A0AAP2CR10"/>
<evidence type="ECO:0000256" key="3">
    <source>
        <dbReference type="ARBA" id="ARBA00022763"/>
    </source>
</evidence>
<dbReference type="GO" id="GO:0006307">
    <property type="term" value="P:DNA alkylation repair"/>
    <property type="evidence" value="ECO:0007669"/>
    <property type="project" value="TreeGrafter"/>
</dbReference>
<keyword evidence="7" id="KW-1185">Reference proteome</keyword>
<dbReference type="PANTHER" id="PTHR43003">
    <property type="entry name" value="DNA-3-METHYLADENINE GLYCOSYLASE"/>
    <property type="match status" value="1"/>
</dbReference>
<dbReference type="RefSeq" id="WP_327793552.1">
    <property type="nucleotide sequence ID" value="NZ_JADQAZ010000001.1"/>
</dbReference>
<organism evidence="6 7">
    <name type="scientific">Harenicola maris</name>
    <dbReference type="NCBI Taxonomy" id="2841044"/>
    <lineage>
        <taxon>Bacteria</taxon>
        <taxon>Pseudomonadati</taxon>
        <taxon>Pseudomonadota</taxon>
        <taxon>Alphaproteobacteria</taxon>
        <taxon>Rhodobacterales</taxon>
        <taxon>Paracoccaceae</taxon>
        <taxon>Harenicola</taxon>
    </lineage>
</organism>
<evidence type="ECO:0000256" key="4">
    <source>
        <dbReference type="ARBA" id="ARBA00023204"/>
    </source>
</evidence>
<dbReference type="SMART" id="SM00478">
    <property type="entry name" value="ENDO3c"/>
    <property type="match status" value="1"/>
</dbReference>
<sequence length="210" mass="23198">MDVGRIIKGDACVAEGAAWLAGECPRLAHALSVTGPLPLRLRGDGYEALLSAIVSQQVSVAAARAIWKRLKDARLTGPRKVLWASDEELRAAGLSRQKVRYARALAEARIDYKALRSAPDAEITEVLTEVPGIGRWTAEIYAMFSLGRADVFAPNDLALQEAARMLYDMPARPKERELRAFAEAWSPWRAVAARLLWAYFHVAKDREGIT</sequence>
<keyword evidence="3" id="KW-0227">DNA damage</keyword>
<dbReference type="PANTHER" id="PTHR43003:SF5">
    <property type="entry name" value="DNA-3-METHYLADENINE GLYCOSYLASE"/>
    <property type="match status" value="1"/>
</dbReference>
<dbReference type="Proteomes" id="UP001315686">
    <property type="component" value="Unassembled WGS sequence"/>
</dbReference>
<evidence type="ECO:0000259" key="5">
    <source>
        <dbReference type="SMART" id="SM00478"/>
    </source>
</evidence>
<keyword evidence="4" id="KW-0234">DNA repair</keyword>
<dbReference type="Gene3D" id="1.10.340.30">
    <property type="entry name" value="Hypothetical protein, domain 2"/>
    <property type="match status" value="1"/>
</dbReference>